<feature type="transmembrane region" description="Helical" evidence="1">
    <location>
        <begin position="114"/>
        <end position="134"/>
    </location>
</feature>
<accession>A0A0A1T926</accession>
<evidence type="ECO:0000313" key="2">
    <source>
        <dbReference type="EMBL" id="CEJ93616.1"/>
    </source>
</evidence>
<sequence length="155" mass="16929">METETPGIFVDMKVDPTTLAKTMNVTSGFPNITDPEVMAMFILGLGSKTPLQFTIGQPKDPKWENSKETQFGRVIDTGSPFLLVGRMYDIRTSAQRRDERLGRYADDKEHKWKLGVGLGVGLGVPVVMIMSFCFGKATGKNVRAASSGATPALEK</sequence>
<reference evidence="2 3" key="1">
    <citation type="journal article" date="2015" name="Genome Announc.">
        <title>Draft Genome Sequence and Gene Annotation of the Entomopathogenic Fungus Verticillium hemipterigenum.</title>
        <authorList>
            <person name="Horn F."/>
            <person name="Habel A."/>
            <person name="Scharf D.H."/>
            <person name="Dworschak J."/>
            <person name="Brakhage A.A."/>
            <person name="Guthke R."/>
            <person name="Hertweck C."/>
            <person name="Linde J."/>
        </authorList>
    </citation>
    <scope>NUCLEOTIDE SEQUENCE [LARGE SCALE GENOMIC DNA]</scope>
</reference>
<dbReference type="Proteomes" id="UP000039046">
    <property type="component" value="Unassembled WGS sequence"/>
</dbReference>
<dbReference type="AlphaFoldDB" id="A0A0A1T926"/>
<keyword evidence="1" id="KW-0812">Transmembrane</keyword>
<dbReference type="HOGENOM" id="CLU_1696747_0_0_1"/>
<proteinExistence type="predicted"/>
<gene>
    <name evidence="2" type="ORF">VHEMI09194</name>
</gene>
<keyword evidence="1" id="KW-0472">Membrane</keyword>
<dbReference type="EMBL" id="CDHN01000005">
    <property type="protein sequence ID" value="CEJ93616.1"/>
    <property type="molecule type" value="Genomic_DNA"/>
</dbReference>
<evidence type="ECO:0000313" key="3">
    <source>
        <dbReference type="Proteomes" id="UP000039046"/>
    </source>
</evidence>
<evidence type="ECO:0000256" key="1">
    <source>
        <dbReference type="SAM" id="Phobius"/>
    </source>
</evidence>
<keyword evidence="3" id="KW-1185">Reference proteome</keyword>
<name>A0A0A1T926_9HYPO</name>
<keyword evidence="1" id="KW-1133">Transmembrane helix</keyword>
<organism evidence="2 3">
    <name type="scientific">[Torrubiella] hemipterigena</name>
    <dbReference type="NCBI Taxonomy" id="1531966"/>
    <lineage>
        <taxon>Eukaryota</taxon>
        <taxon>Fungi</taxon>
        <taxon>Dikarya</taxon>
        <taxon>Ascomycota</taxon>
        <taxon>Pezizomycotina</taxon>
        <taxon>Sordariomycetes</taxon>
        <taxon>Hypocreomycetidae</taxon>
        <taxon>Hypocreales</taxon>
        <taxon>Clavicipitaceae</taxon>
        <taxon>Clavicipitaceae incertae sedis</taxon>
        <taxon>'Torrubiella' clade</taxon>
    </lineage>
</organism>
<protein>
    <submittedName>
        <fullName evidence="2">Uncharacterized protein</fullName>
    </submittedName>
</protein>